<evidence type="ECO:0000256" key="1">
    <source>
        <dbReference type="ARBA" id="ARBA00022741"/>
    </source>
</evidence>
<dbReference type="InterPro" id="IPR050130">
    <property type="entry name" value="ClpA_ClpB"/>
</dbReference>
<keyword evidence="3" id="KW-0040">ANK repeat</keyword>
<feature type="region of interest" description="Disordered" evidence="4">
    <location>
        <begin position="150"/>
        <end position="176"/>
    </location>
</feature>
<evidence type="ECO:0000256" key="4">
    <source>
        <dbReference type="SAM" id="MobiDB-lite"/>
    </source>
</evidence>
<evidence type="ECO:0000313" key="7">
    <source>
        <dbReference type="EMBL" id="KLO08744.1"/>
    </source>
</evidence>
<dbReference type="GO" id="GO:0016887">
    <property type="term" value="F:ATP hydrolysis activity"/>
    <property type="evidence" value="ECO:0007669"/>
    <property type="project" value="InterPro"/>
</dbReference>
<keyword evidence="1" id="KW-0547">Nucleotide-binding</keyword>
<evidence type="ECO:0000256" key="3">
    <source>
        <dbReference type="PROSITE-ProRule" id="PRU00023"/>
    </source>
</evidence>
<dbReference type="PROSITE" id="PS50297">
    <property type="entry name" value="ANK_REP_REGION"/>
    <property type="match status" value="1"/>
</dbReference>
<gene>
    <name evidence="7" type="ORF">SCHPADRAFT_597616</name>
</gene>
<feature type="domain" description="AAA+ ATPase" evidence="5">
    <location>
        <begin position="505"/>
        <end position="665"/>
    </location>
</feature>
<dbReference type="Gene3D" id="3.40.50.300">
    <property type="entry name" value="P-loop containing nucleotide triphosphate hydrolases"/>
    <property type="match status" value="1"/>
</dbReference>
<accession>A0A0H2RA87</accession>
<dbReference type="InterPro" id="IPR019489">
    <property type="entry name" value="Clp_ATPase_C"/>
</dbReference>
<dbReference type="Pfam" id="PF07724">
    <property type="entry name" value="AAA_2"/>
    <property type="match status" value="1"/>
</dbReference>
<dbReference type="PANTHER" id="PTHR11638">
    <property type="entry name" value="ATP-DEPENDENT CLP PROTEASE"/>
    <property type="match status" value="1"/>
</dbReference>
<dbReference type="InterPro" id="IPR003593">
    <property type="entry name" value="AAA+_ATPase"/>
</dbReference>
<dbReference type="GO" id="GO:0005739">
    <property type="term" value="C:mitochondrion"/>
    <property type="evidence" value="ECO:0007669"/>
    <property type="project" value="TreeGrafter"/>
</dbReference>
<evidence type="ECO:0000259" key="5">
    <source>
        <dbReference type="SMART" id="SM00382"/>
    </source>
</evidence>
<dbReference type="OrthoDB" id="18170at2759"/>
<keyword evidence="8" id="KW-1185">Reference proteome</keyword>
<dbReference type="InParanoid" id="A0A0H2RA87"/>
<dbReference type="InterPro" id="IPR036770">
    <property type="entry name" value="Ankyrin_rpt-contain_sf"/>
</dbReference>
<dbReference type="EMBL" id="KQ086079">
    <property type="protein sequence ID" value="KLO08744.1"/>
    <property type="molecule type" value="Genomic_DNA"/>
</dbReference>
<dbReference type="InterPro" id="IPR027417">
    <property type="entry name" value="P-loop_NTPase"/>
</dbReference>
<name>A0A0H2RA87_9AGAM</name>
<dbReference type="PANTHER" id="PTHR11638:SF93">
    <property type="entry name" value="MITOCHONDRIAL DISAGGREGASE"/>
    <property type="match status" value="1"/>
</dbReference>
<proteinExistence type="predicted"/>
<dbReference type="SMART" id="SM00382">
    <property type="entry name" value="AAA"/>
    <property type="match status" value="1"/>
</dbReference>
<dbReference type="Proteomes" id="UP000053477">
    <property type="component" value="Unassembled WGS sequence"/>
</dbReference>
<dbReference type="SUPFAM" id="SSF52540">
    <property type="entry name" value="P-loop containing nucleoside triphosphate hydrolases"/>
    <property type="match status" value="1"/>
</dbReference>
<keyword evidence="2" id="KW-0067">ATP-binding</keyword>
<dbReference type="CDD" id="cd19499">
    <property type="entry name" value="RecA-like_ClpB_Hsp104-like"/>
    <property type="match status" value="1"/>
</dbReference>
<dbReference type="SMART" id="SM01086">
    <property type="entry name" value="ClpB_D2-small"/>
    <property type="match status" value="1"/>
</dbReference>
<dbReference type="GO" id="GO:0034605">
    <property type="term" value="P:cellular response to heat"/>
    <property type="evidence" value="ECO:0007669"/>
    <property type="project" value="TreeGrafter"/>
</dbReference>
<sequence length="818" mass="90710">MAFLKTFSTILTFLWDLGTLAYALLYGKLRLSELWKQVVGAKASAITGDVIRSPPSGETVVGVKPLPPPTRLVRNPPESDTDIFSKHNCAVSGLCRAIVQRNVELVNTICQAAPFLASTKHSLGFYPLVAAVLSGEPEIVHFLLTQPGVRVDTSGDRDDSNDSSSDGSDDDDSDDDDSFELRKFLRSEFSSNPSHRIVPGASTLHYACMSNNPAVVWAICQSSVDFHRKDSRGKFPVDYIDSSSSDGLEVLRAYGAAYEDWQKKRKTFSGIALRTAAEAIFRKDPELFKSIINRSPNILEEHDITGWTLLHVAAMNEFMYFVEYIVTKSPTIVNARGKGFQTCQQYVSPTYTRISSIDGATALHIACLYGNFNMIELLLKAGADWTIADELGLTPEYYMLTGPGETQAIKFKGMCDDEERKRKGPPAPENTIGKPWGGSETPDGVKTPVDTVVGTGEMKVDEPKLPPPRDVEKIISSKIVGQRGAVHSVASAIRMRENGWSDPYRPLVMLFLGSSGVGKTELAKQLALYSHGKSDLPANTEVTLADMETDCNFIRIDMSDYQQSFTSSNLIGSPKGYVGYDEGGILTRSLEKNPNAVVLLDEIERAHPDILTAFLQVFDEGRITDSKHGVIYCENATFIMTSNLASEEIKKAAPLLRQMANRIEEQPGQYARVAGNFIRRIQPVLKGAFKRDEFVGRINETVIFLPLSKEEVGAIIIKELKAWKKRAEENHNIHISWSSEVVDKITKSYNVNFGARSVINEVTRTAVMQIAEAQIKGILEKNSLAYLTMSEAGNIELRTERREGYRVLERRGCRFHLY</sequence>
<evidence type="ECO:0000256" key="2">
    <source>
        <dbReference type="ARBA" id="ARBA00022840"/>
    </source>
</evidence>
<dbReference type="SMART" id="SM00248">
    <property type="entry name" value="ANK"/>
    <property type="match status" value="4"/>
</dbReference>
<dbReference type="STRING" id="27342.A0A0H2RA87"/>
<reference evidence="7 8" key="1">
    <citation type="submission" date="2015-04" db="EMBL/GenBank/DDBJ databases">
        <title>Complete genome sequence of Schizopora paradoxa KUC8140, a cosmopolitan wood degrader in East Asia.</title>
        <authorList>
            <consortium name="DOE Joint Genome Institute"/>
            <person name="Min B."/>
            <person name="Park H."/>
            <person name="Jang Y."/>
            <person name="Kim J.-J."/>
            <person name="Kim K.H."/>
            <person name="Pangilinan J."/>
            <person name="Lipzen A."/>
            <person name="Riley R."/>
            <person name="Grigoriev I.V."/>
            <person name="Spatafora J.W."/>
            <person name="Choi I.-G."/>
        </authorList>
    </citation>
    <scope>NUCLEOTIDE SEQUENCE [LARGE SCALE GENOMIC DNA]</scope>
    <source>
        <strain evidence="7 8">KUC8140</strain>
    </source>
</reference>
<evidence type="ECO:0000313" key="8">
    <source>
        <dbReference type="Proteomes" id="UP000053477"/>
    </source>
</evidence>
<feature type="compositionally biased region" description="Acidic residues" evidence="4">
    <location>
        <begin position="167"/>
        <end position="176"/>
    </location>
</feature>
<feature type="repeat" description="ANK" evidence="3">
    <location>
        <begin position="358"/>
        <end position="390"/>
    </location>
</feature>
<dbReference type="Pfam" id="PF12796">
    <property type="entry name" value="Ank_2"/>
    <property type="match status" value="1"/>
</dbReference>
<evidence type="ECO:0000259" key="6">
    <source>
        <dbReference type="SMART" id="SM01086"/>
    </source>
</evidence>
<dbReference type="Gene3D" id="1.25.40.20">
    <property type="entry name" value="Ankyrin repeat-containing domain"/>
    <property type="match status" value="2"/>
</dbReference>
<protein>
    <submittedName>
        <fullName evidence="7">p-loop containing nucleoside triphosphate hydrolase protein</fullName>
    </submittedName>
</protein>
<dbReference type="SUPFAM" id="SSF48403">
    <property type="entry name" value="Ankyrin repeat"/>
    <property type="match status" value="1"/>
</dbReference>
<dbReference type="Pfam" id="PF10431">
    <property type="entry name" value="ClpB_D2-small"/>
    <property type="match status" value="1"/>
</dbReference>
<dbReference type="InterPro" id="IPR002110">
    <property type="entry name" value="Ankyrin_rpt"/>
</dbReference>
<dbReference type="InterPro" id="IPR003959">
    <property type="entry name" value="ATPase_AAA_core"/>
</dbReference>
<dbReference type="Gene3D" id="1.10.8.60">
    <property type="match status" value="1"/>
</dbReference>
<dbReference type="PROSITE" id="PS50088">
    <property type="entry name" value="ANK_REPEAT"/>
    <property type="match status" value="1"/>
</dbReference>
<dbReference type="AlphaFoldDB" id="A0A0H2RA87"/>
<dbReference type="GO" id="GO:0005524">
    <property type="term" value="F:ATP binding"/>
    <property type="evidence" value="ECO:0007669"/>
    <property type="project" value="UniProtKB-KW"/>
</dbReference>
<organism evidence="7 8">
    <name type="scientific">Schizopora paradoxa</name>
    <dbReference type="NCBI Taxonomy" id="27342"/>
    <lineage>
        <taxon>Eukaryota</taxon>
        <taxon>Fungi</taxon>
        <taxon>Dikarya</taxon>
        <taxon>Basidiomycota</taxon>
        <taxon>Agaricomycotina</taxon>
        <taxon>Agaricomycetes</taxon>
        <taxon>Hymenochaetales</taxon>
        <taxon>Schizoporaceae</taxon>
        <taxon>Schizopora</taxon>
    </lineage>
</organism>
<feature type="region of interest" description="Disordered" evidence="4">
    <location>
        <begin position="417"/>
        <end position="445"/>
    </location>
</feature>
<keyword evidence="7" id="KW-0378">Hydrolase</keyword>
<feature type="domain" description="Clp ATPase C-terminal" evidence="6">
    <location>
        <begin position="707"/>
        <end position="797"/>
    </location>
</feature>